<gene>
    <name evidence="1" type="ORF">NDU88_000838</name>
</gene>
<dbReference type="Proteomes" id="UP001066276">
    <property type="component" value="Chromosome 1_2"/>
</dbReference>
<sequence>MAPVICRSDVYRRQRRSGRVLVSNARRILCNLKNGGRLERFVVFGAGNLGSVLCASDAIQTQVTGEALDASVSPTKMAPVICRSDVYRRQRRSGRVLVSNARRILCNLKNGGRLERFVVFGFRSRQFGLRFVCF</sequence>
<dbReference type="AlphaFoldDB" id="A0AAV7VYG5"/>
<proteinExistence type="predicted"/>
<keyword evidence="2" id="KW-1185">Reference proteome</keyword>
<organism evidence="1 2">
    <name type="scientific">Pleurodeles waltl</name>
    <name type="common">Iberian ribbed newt</name>
    <dbReference type="NCBI Taxonomy" id="8319"/>
    <lineage>
        <taxon>Eukaryota</taxon>
        <taxon>Metazoa</taxon>
        <taxon>Chordata</taxon>
        <taxon>Craniata</taxon>
        <taxon>Vertebrata</taxon>
        <taxon>Euteleostomi</taxon>
        <taxon>Amphibia</taxon>
        <taxon>Batrachia</taxon>
        <taxon>Caudata</taxon>
        <taxon>Salamandroidea</taxon>
        <taxon>Salamandridae</taxon>
        <taxon>Pleurodelinae</taxon>
        <taxon>Pleurodeles</taxon>
    </lineage>
</organism>
<dbReference type="EMBL" id="JANPWB010000002">
    <property type="protein sequence ID" value="KAJ1205403.1"/>
    <property type="molecule type" value="Genomic_DNA"/>
</dbReference>
<name>A0AAV7VYG5_PLEWA</name>
<accession>A0AAV7VYG5</accession>
<comment type="caution">
    <text evidence="1">The sequence shown here is derived from an EMBL/GenBank/DDBJ whole genome shotgun (WGS) entry which is preliminary data.</text>
</comment>
<reference evidence="1" key="1">
    <citation type="journal article" date="2022" name="bioRxiv">
        <title>Sequencing and chromosome-scale assembly of the giantPleurodeles waltlgenome.</title>
        <authorList>
            <person name="Brown T."/>
            <person name="Elewa A."/>
            <person name="Iarovenko S."/>
            <person name="Subramanian E."/>
            <person name="Araus A.J."/>
            <person name="Petzold A."/>
            <person name="Susuki M."/>
            <person name="Suzuki K.-i.T."/>
            <person name="Hayashi T."/>
            <person name="Toyoda A."/>
            <person name="Oliveira C."/>
            <person name="Osipova E."/>
            <person name="Leigh N.D."/>
            <person name="Simon A."/>
            <person name="Yun M.H."/>
        </authorList>
    </citation>
    <scope>NUCLEOTIDE SEQUENCE</scope>
    <source>
        <strain evidence="1">20211129_DDA</strain>
        <tissue evidence="1">Liver</tissue>
    </source>
</reference>
<evidence type="ECO:0000313" key="2">
    <source>
        <dbReference type="Proteomes" id="UP001066276"/>
    </source>
</evidence>
<evidence type="ECO:0000313" key="1">
    <source>
        <dbReference type="EMBL" id="KAJ1205403.1"/>
    </source>
</evidence>
<protein>
    <submittedName>
        <fullName evidence="1">Uncharacterized protein</fullName>
    </submittedName>
</protein>